<protein>
    <recommendedName>
        <fullName evidence="3">histidine kinase</fullName>
        <ecNumber evidence="3">2.7.13.3</ecNumber>
    </recommendedName>
</protein>
<comment type="caution">
    <text evidence="14">The sequence shown here is derived from an EMBL/GenBank/DDBJ whole genome shotgun (WGS) entry which is preliminary data.</text>
</comment>
<dbReference type="Gene3D" id="1.10.287.130">
    <property type="match status" value="1"/>
</dbReference>
<dbReference type="InterPro" id="IPR005467">
    <property type="entry name" value="His_kinase_dom"/>
</dbReference>
<evidence type="ECO:0000256" key="3">
    <source>
        <dbReference type="ARBA" id="ARBA00012438"/>
    </source>
</evidence>
<comment type="subcellular location">
    <subcellularLocation>
        <location evidence="2">Cell membrane</location>
    </subcellularLocation>
</comment>
<dbReference type="InterPro" id="IPR003661">
    <property type="entry name" value="HisK_dim/P_dom"/>
</dbReference>
<evidence type="ECO:0000256" key="2">
    <source>
        <dbReference type="ARBA" id="ARBA00004236"/>
    </source>
</evidence>
<dbReference type="STRING" id="388357.GCA_001580365_00831"/>
<keyword evidence="5" id="KW-0808">Transferase</keyword>
<dbReference type="InterPro" id="IPR003660">
    <property type="entry name" value="HAMP_dom"/>
</dbReference>
<dbReference type="EC" id="2.7.13.3" evidence="3"/>
<reference evidence="14 15" key="1">
    <citation type="submission" date="2019-07" db="EMBL/GenBank/DDBJ databases">
        <title>Whole genome shotgun sequence of Kocuria turfanensis NBRC 107627.</title>
        <authorList>
            <person name="Hosoyama A."/>
            <person name="Uohara A."/>
            <person name="Ohji S."/>
            <person name="Ichikawa N."/>
        </authorList>
    </citation>
    <scope>NUCLEOTIDE SEQUENCE [LARGE SCALE GENOMIC DNA]</scope>
    <source>
        <strain evidence="14 15">NBRC 107627</strain>
    </source>
</reference>
<evidence type="ECO:0000256" key="9">
    <source>
        <dbReference type="ARBA" id="ARBA00023012"/>
    </source>
</evidence>
<dbReference type="InterPro" id="IPR036890">
    <property type="entry name" value="HATPase_C_sf"/>
</dbReference>
<dbReference type="SUPFAM" id="SSF55874">
    <property type="entry name" value="ATPase domain of HSP90 chaperone/DNA topoisomerase II/histidine kinase"/>
    <property type="match status" value="1"/>
</dbReference>
<evidence type="ECO:0000259" key="13">
    <source>
        <dbReference type="PROSITE" id="PS50885"/>
    </source>
</evidence>
<dbReference type="PANTHER" id="PTHR43547">
    <property type="entry name" value="TWO-COMPONENT HISTIDINE KINASE"/>
    <property type="match status" value="1"/>
</dbReference>
<dbReference type="SMART" id="SM00387">
    <property type="entry name" value="HATPase_c"/>
    <property type="match status" value="1"/>
</dbReference>
<evidence type="ECO:0000256" key="8">
    <source>
        <dbReference type="ARBA" id="ARBA00022989"/>
    </source>
</evidence>
<dbReference type="InterPro" id="IPR003594">
    <property type="entry name" value="HATPase_dom"/>
</dbReference>
<evidence type="ECO:0000313" key="15">
    <source>
        <dbReference type="Proteomes" id="UP000321103"/>
    </source>
</evidence>
<evidence type="ECO:0000256" key="10">
    <source>
        <dbReference type="SAM" id="MobiDB-lite"/>
    </source>
</evidence>
<keyword evidence="7 14" id="KW-0418">Kinase</keyword>
<dbReference type="CDD" id="cd00082">
    <property type="entry name" value="HisKA"/>
    <property type="match status" value="1"/>
</dbReference>
<dbReference type="RefSeq" id="WP_084271437.1">
    <property type="nucleotide sequence ID" value="NZ_BJZS01000006.1"/>
</dbReference>
<dbReference type="GO" id="GO:0005886">
    <property type="term" value="C:plasma membrane"/>
    <property type="evidence" value="ECO:0007669"/>
    <property type="project" value="UniProtKB-SubCell"/>
</dbReference>
<dbReference type="Gene3D" id="3.30.565.10">
    <property type="entry name" value="Histidine kinase-like ATPase, C-terminal domain"/>
    <property type="match status" value="1"/>
</dbReference>
<sequence length="429" mass="44295">MTARRERGLAARFLLAQLLVVAASVLAAAVVASLAGPPLFHEHLVRAGAEPDPAQLMHVERAYRDAGLWTLGVALVTALACALAVSASLARRLRGPLAALTRAAQDLARGRWGARVPAMGAGSEVDALAAAFNAMAAELEATEGVRRRMLSDLAHEMRTPLSVLGVYLEGLEDGVTEFDASTGAVLAEQLSRLTRLVEDIDDVSRAEEGRMVLERSPVPVAQLLGAAADAAREACAAKGVALRVEDGTAGAVLPVDPQRMGQVLGNLLSNALRHTPPGGEMVLGAARLGTTAVVLRVADTGEGIAAEHLPHVFERFYRGDTARDREHGGSGIGLTISKALVEAHGGALEASSAGPGRGAEFRAVLPVRCPASSEGTAPSEHAVPAGDPGLLKHTPGGYSLGFTDGPRPARRAAAPEPPPTSHSRGRSSS</sequence>
<dbReference type="PRINTS" id="PR00344">
    <property type="entry name" value="BCTRLSENSOR"/>
</dbReference>
<dbReference type="Pfam" id="PF00672">
    <property type="entry name" value="HAMP"/>
    <property type="match status" value="1"/>
</dbReference>
<dbReference type="Gene3D" id="6.10.340.10">
    <property type="match status" value="1"/>
</dbReference>
<evidence type="ECO:0000256" key="11">
    <source>
        <dbReference type="SAM" id="Phobius"/>
    </source>
</evidence>
<dbReference type="CDD" id="cd00075">
    <property type="entry name" value="HATPase"/>
    <property type="match status" value="1"/>
</dbReference>
<evidence type="ECO:0000256" key="4">
    <source>
        <dbReference type="ARBA" id="ARBA00022553"/>
    </source>
</evidence>
<feature type="domain" description="HAMP" evidence="13">
    <location>
        <begin position="91"/>
        <end position="144"/>
    </location>
</feature>
<dbReference type="AlphaFoldDB" id="A0A512I8V1"/>
<dbReference type="GO" id="GO:0000155">
    <property type="term" value="F:phosphorelay sensor kinase activity"/>
    <property type="evidence" value="ECO:0007669"/>
    <property type="project" value="InterPro"/>
</dbReference>
<dbReference type="SMART" id="SM00304">
    <property type="entry name" value="HAMP"/>
    <property type="match status" value="1"/>
</dbReference>
<gene>
    <name evidence="14" type="ORF">KTU01_02520</name>
</gene>
<evidence type="ECO:0000256" key="6">
    <source>
        <dbReference type="ARBA" id="ARBA00022692"/>
    </source>
</evidence>
<keyword evidence="4" id="KW-0597">Phosphoprotein</keyword>
<dbReference type="SMART" id="SM00388">
    <property type="entry name" value="HisKA"/>
    <property type="match status" value="1"/>
</dbReference>
<feature type="region of interest" description="Disordered" evidence="10">
    <location>
        <begin position="370"/>
        <end position="429"/>
    </location>
</feature>
<dbReference type="SUPFAM" id="SSF158472">
    <property type="entry name" value="HAMP domain-like"/>
    <property type="match status" value="1"/>
</dbReference>
<dbReference type="Pfam" id="PF02518">
    <property type="entry name" value="HATPase_c"/>
    <property type="match status" value="1"/>
</dbReference>
<dbReference type="Proteomes" id="UP000321103">
    <property type="component" value="Unassembled WGS sequence"/>
</dbReference>
<dbReference type="Pfam" id="PF00512">
    <property type="entry name" value="HisKA"/>
    <property type="match status" value="1"/>
</dbReference>
<feature type="transmembrane region" description="Helical" evidence="11">
    <location>
        <begin position="66"/>
        <end position="90"/>
    </location>
</feature>
<feature type="domain" description="Histidine kinase" evidence="12">
    <location>
        <begin position="152"/>
        <end position="369"/>
    </location>
</feature>
<dbReference type="InterPro" id="IPR004358">
    <property type="entry name" value="Sig_transdc_His_kin-like_C"/>
</dbReference>
<keyword evidence="15" id="KW-1185">Reference proteome</keyword>
<keyword evidence="11" id="KW-0472">Membrane</keyword>
<proteinExistence type="predicted"/>
<evidence type="ECO:0000256" key="1">
    <source>
        <dbReference type="ARBA" id="ARBA00000085"/>
    </source>
</evidence>
<dbReference type="SUPFAM" id="SSF47384">
    <property type="entry name" value="Homodimeric domain of signal transducing histidine kinase"/>
    <property type="match status" value="1"/>
</dbReference>
<keyword evidence="6 11" id="KW-0812">Transmembrane</keyword>
<dbReference type="PANTHER" id="PTHR43547:SF2">
    <property type="entry name" value="HYBRID SIGNAL TRANSDUCTION HISTIDINE KINASE C"/>
    <property type="match status" value="1"/>
</dbReference>
<keyword evidence="8 11" id="KW-1133">Transmembrane helix</keyword>
<evidence type="ECO:0000256" key="5">
    <source>
        <dbReference type="ARBA" id="ARBA00022679"/>
    </source>
</evidence>
<dbReference type="EMBL" id="BJZS01000006">
    <property type="protein sequence ID" value="GEO94129.1"/>
    <property type="molecule type" value="Genomic_DNA"/>
</dbReference>
<dbReference type="FunFam" id="3.30.565.10:FF:000006">
    <property type="entry name" value="Sensor histidine kinase WalK"/>
    <property type="match status" value="1"/>
</dbReference>
<evidence type="ECO:0000256" key="7">
    <source>
        <dbReference type="ARBA" id="ARBA00022777"/>
    </source>
</evidence>
<organism evidence="14 15">
    <name type="scientific">Kocuria turfanensis</name>
    <dbReference type="NCBI Taxonomy" id="388357"/>
    <lineage>
        <taxon>Bacteria</taxon>
        <taxon>Bacillati</taxon>
        <taxon>Actinomycetota</taxon>
        <taxon>Actinomycetes</taxon>
        <taxon>Micrococcales</taxon>
        <taxon>Micrococcaceae</taxon>
        <taxon>Kocuria</taxon>
    </lineage>
</organism>
<name>A0A512I8V1_9MICC</name>
<comment type="catalytic activity">
    <reaction evidence="1">
        <text>ATP + protein L-histidine = ADP + protein N-phospho-L-histidine.</text>
        <dbReference type="EC" id="2.7.13.3"/>
    </reaction>
</comment>
<keyword evidence="9" id="KW-0902">Two-component regulatory system</keyword>
<evidence type="ECO:0000313" key="14">
    <source>
        <dbReference type="EMBL" id="GEO94129.1"/>
    </source>
</evidence>
<dbReference type="PROSITE" id="PS50885">
    <property type="entry name" value="HAMP"/>
    <property type="match status" value="1"/>
</dbReference>
<dbReference type="PROSITE" id="PS50109">
    <property type="entry name" value="HIS_KIN"/>
    <property type="match status" value="1"/>
</dbReference>
<dbReference type="InterPro" id="IPR036097">
    <property type="entry name" value="HisK_dim/P_sf"/>
</dbReference>
<accession>A0A512I8V1</accession>
<evidence type="ECO:0000259" key="12">
    <source>
        <dbReference type="PROSITE" id="PS50109"/>
    </source>
</evidence>